<feature type="region of interest" description="Disordered" evidence="1">
    <location>
        <begin position="112"/>
        <end position="168"/>
    </location>
</feature>
<dbReference type="HOGENOM" id="CLU_1585877_0_0_1"/>
<accession>A0A1W3JTD5</accession>
<name>H2XR69_CIOIN</name>
<evidence type="ECO:0000313" key="3">
    <source>
        <dbReference type="Proteomes" id="UP000008144"/>
    </source>
</evidence>
<feature type="compositionally biased region" description="Basic and acidic residues" evidence="1">
    <location>
        <begin position="153"/>
        <end position="168"/>
    </location>
</feature>
<organism evidence="2 3">
    <name type="scientific">Ciona intestinalis</name>
    <name type="common">Transparent sea squirt</name>
    <name type="synonym">Ascidia intestinalis</name>
    <dbReference type="NCBI Taxonomy" id="7719"/>
    <lineage>
        <taxon>Eukaryota</taxon>
        <taxon>Metazoa</taxon>
        <taxon>Chordata</taxon>
        <taxon>Tunicata</taxon>
        <taxon>Ascidiacea</taxon>
        <taxon>Phlebobranchia</taxon>
        <taxon>Cionidae</taxon>
        <taxon>Ciona</taxon>
    </lineage>
</organism>
<gene>
    <name evidence="2" type="primary">LOC100181319</name>
</gene>
<keyword evidence="3" id="KW-1185">Reference proteome</keyword>
<accession>H2XR69</accession>
<reference evidence="3" key="1">
    <citation type="journal article" date="2002" name="Science">
        <title>The draft genome of Ciona intestinalis: insights into chordate and vertebrate origins.</title>
        <authorList>
            <person name="Dehal P."/>
            <person name="Satou Y."/>
            <person name="Campbell R.K."/>
            <person name="Chapman J."/>
            <person name="Degnan B."/>
            <person name="De Tomaso A."/>
            <person name="Davidson B."/>
            <person name="Di Gregorio A."/>
            <person name="Gelpke M."/>
            <person name="Goodstein D.M."/>
            <person name="Harafuji N."/>
            <person name="Hastings K.E."/>
            <person name="Ho I."/>
            <person name="Hotta K."/>
            <person name="Huang W."/>
            <person name="Kawashima T."/>
            <person name="Lemaire P."/>
            <person name="Martinez D."/>
            <person name="Meinertzhagen I.A."/>
            <person name="Necula S."/>
            <person name="Nonaka M."/>
            <person name="Putnam N."/>
            <person name="Rash S."/>
            <person name="Saiga H."/>
            <person name="Satake M."/>
            <person name="Terry A."/>
            <person name="Yamada L."/>
            <person name="Wang H.G."/>
            <person name="Awazu S."/>
            <person name="Azumi K."/>
            <person name="Boore J."/>
            <person name="Branno M."/>
            <person name="Chin-Bow S."/>
            <person name="DeSantis R."/>
            <person name="Doyle S."/>
            <person name="Francino P."/>
            <person name="Keys D.N."/>
            <person name="Haga S."/>
            <person name="Hayashi H."/>
            <person name="Hino K."/>
            <person name="Imai K.S."/>
            <person name="Inaba K."/>
            <person name="Kano S."/>
            <person name="Kobayashi K."/>
            <person name="Kobayashi M."/>
            <person name="Lee B.I."/>
            <person name="Makabe K.W."/>
            <person name="Manohar C."/>
            <person name="Matassi G."/>
            <person name="Medina M."/>
            <person name="Mochizuki Y."/>
            <person name="Mount S."/>
            <person name="Morishita T."/>
            <person name="Miura S."/>
            <person name="Nakayama A."/>
            <person name="Nishizaka S."/>
            <person name="Nomoto H."/>
            <person name="Ohta F."/>
            <person name="Oishi K."/>
            <person name="Rigoutsos I."/>
            <person name="Sano M."/>
            <person name="Sasaki A."/>
            <person name="Sasakura Y."/>
            <person name="Shoguchi E."/>
            <person name="Shin-i T."/>
            <person name="Spagnuolo A."/>
            <person name="Stainier D."/>
            <person name="Suzuki M.M."/>
            <person name="Tassy O."/>
            <person name="Takatori N."/>
            <person name="Tokuoka M."/>
            <person name="Yagi K."/>
            <person name="Yoshizaki F."/>
            <person name="Wada S."/>
            <person name="Zhang C."/>
            <person name="Hyatt P.D."/>
            <person name="Larimer F."/>
            <person name="Detter C."/>
            <person name="Doggett N."/>
            <person name="Glavina T."/>
            <person name="Hawkins T."/>
            <person name="Richardson P."/>
            <person name="Lucas S."/>
            <person name="Kohara Y."/>
            <person name="Levine M."/>
            <person name="Satoh N."/>
            <person name="Rokhsar D.S."/>
        </authorList>
    </citation>
    <scope>NUCLEOTIDE SEQUENCE [LARGE SCALE GENOMIC DNA]</scope>
</reference>
<dbReference type="RefSeq" id="XP_009860822.1">
    <property type="nucleotide sequence ID" value="XM_009862520.3"/>
</dbReference>
<evidence type="ECO:0000313" key="2">
    <source>
        <dbReference type="Ensembl" id="ENSCINP00000032153.1"/>
    </source>
</evidence>
<dbReference type="Ensembl" id="ENSCINT00000030769.1">
    <property type="protein sequence ID" value="ENSCINP00000032153.1"/>
    <property type="gene ID" value="ENSCING00000023495.1"/>
</dbReference>
<reference evidence="2" key="3">
    <citation type="submission" date="2025-08" db="UniProtKB">
        <authorList>
            <consortium name="Ensembl"/>
        </authorList>
    </citation>
    <scope>IDENTIFICATION</scope>
</reference>
<proteinExistence type="predicted"/>
<dbReference type="AlphaFoldDB" id="H2XR69"/>
<dbReference type="KEGG" id="cin:100181319"/>
<sequence>MTIQYKSSDTQPKYILHLTDLNWPKYAPLSIRQLYPEKRSEQIHCELAELGNQANSNPPDLDVAFEANSATSDSMESLSVVEDSGNASGLEVEEQDEEIPCHKDVESVGIVRPIPQDISEEKESNETLEDMETLANNDSGISAEPDNLQGDTFPREETGREEMNSSTL</sequence>
<dbReference type="GeneID" id="100181319"/>
<protein>
    <submittedName>
        <fullName evidence="2">Uncharacterized LOC100181319</fullName>
    </submittedName>
</protein>
<reference evidence="2" key="2">
    <citation type="journal article" date="2008" name="Genome Biol.">
        <title>Improved genome assembly and evidence-based global gene model set for the chordate Ciona intestinalis: new insight into intron and operon populations.</title>
        <authorList>
            <person name="Satou Y."/>
            <person name="Mineta K."/>
            <person name="Ogasawara M."/>
            <person name="Sasakura Y."/>
            <person name="Shoguchi E."/>
            <person name="Ueno K."/>
            <person name="Yamada L."/>
            <person name="Matsumoto J."/>
            <person name="Wasserscheid J."/>
            <person name="Dewar K."/>
            <person name="Wiley G.B."/>
            <person name="Macmil S.L."/>
            <person name="Roe B.A."/>
            <person name="Zeller R.W."/>
            <person name="Hastings K.E."/>
            <person name="Lemaire P."/>
            <person name="Lindquist E."/>
            <person name="Endo T."/>
            <person name="Hotta K."/>
            <person name="Inaba K."/>
        </authorList>
    </citation>
    <scope>NUCLEOTIDE SEQUENCE [LARGE SCALE GENOMIC DNA]</scope>
    <source>
        <strain evidence="2">wild type</strain>
    </source>
</reference>
<dbReference type="Proteomes" id="UP000008144">
    <property type="component" value="Chromosome 14"/>
</dbReference>
<evidence type="ECO:0000256" key="1">
    <source>
        <dbReference type="SAM" id="MobiDB-lite"/>
    </source>
</evidence>
<dbReference type="InParanoid" id="H2XR69"/>
<reference evidence="2" key="4">
    <citation type="submission" date="2025-09" db="UniProtKB">
        <authorList>
            <consortium name="Ensembl"/>
        </authorList>
    </citation>
    <scope>IDENTIFICATION</scope>
</reference>
<dbReference type="EMBL" id="EAAA01001235">
    <property type="status" value="NOT_ANNOTATED_CDS"/>
    <property type="molecule type" value="Genomic_DNA"/>
</dbReference>